<comment type="caution">
    <text evidence="1">The sequence shown here is derived from an EMBL/GenBank/DDBJ whole genome shotgun (WGS) entry which is preliminary data.</text>
</comment>
<evidence type="ECO:0000313" key="1">
    <source>
        <dbReference type="EMBL" id="MCZ0732021.1"/>
    </source>
</evidence>
<keyword evidence="2" id="KW-1185">Reference proteome</keyword>
<dbReference type="Proteomes" id="UP001084650">
    <property type="component" value="Unassembled WGS sequence"/>
</dbReference>
<organism evidence="1 2">
    <name type="scientific">Mycolicibacterium iranicum</name>
    <name type="common">Mycobacterium iranicum</name>
    <dbReference type="NCBI Taxonomy" id="912594"/>
    <lineage>
        <taxon>Bacteria</taxon>
        <taxon>Bacillati</taxon>
        <taxon>Actinomycetota</taxon>
        <taxon>Actinomycetes</taxon>
        <taxon>Mycobacteriales</taxon>
        <taxon>Mycobacteriaceae</taxon>
        <taxon>Mycolicibacterium</taxon>
    </lineage>
</organism>
<reference evidence="1" key="1">
    <citation type="submission" date="2022-12" db="EMBL/GenBank/DDBJ databases">
        <title>Whole genome sequence of Mycolicibacterium iranicum strain SBH312.</title>
        <authorList>
            <person name="Jani J."/>
            <person name="Arifin Mustapha Z."/>
            <person name="Ahmed K."/>
            <person name="Kai Ling C."/>
        </authorList>
    </citation>
    <scope>NUCLEOTIDE SEQUENCE</scope>
    <source>
        <strain evidence="1">SBH312</strain>
    </source>
</reference>
<sequence length="758" mass="82577">MSDQSVYFNEVAHMQLRAPRVVLVVPVTDDWHRLAMHGLHLGTTSWAGAGFVVVPTEQGVVHPAILGSLREYDPDCVLAPPAEALPAELAADVRRAQEAISAVCSNYRSPLLNPLEVANPKFSALWNIWFSTAGHPSSGDPVAVATVNDVRDGETSIGANPALKGALGVAAASRWGLSETPNDEIADVEDSVRKAAVRRLSSHEYKAGGLPGIGTAATFEGRYETYLARTLVGLDGAQSYGPQRSDALIVMGDKPSDFALAMVWDRTYRYGIWIPEEWWADTELRPHVIAGIDELVRHASTQLKRGLFTSTSLDESEIAARVQQWRDRTSLILEQDLDDKWTVVSADALAPSRYWKVHYVLKENISHEWSTAVATEAGTANLSMLPPLPRIGVPGLEPLEQSTCWHVDVSLRGYELPVSIALPEDALLVETTEAQATRVRAGRGGISYQAHRTDFIPSGASLSQSLARPLLSFPSLIGWADSRASTHAMSVRLSTAGTQANVLASMMGSREALTKLVAGELRSALLAFNRSRSTKADYPNGEGCVVNSEGYLHFSGICDVAGIEQSAAARDSIDGLLKAGVLRRGLLTKCPRCQYSAFVHVADLASAIRCQRCLADNPLERQLWRLPVEEPTWYYDLHPIARKLLLDNGEVPLLLAHYLRSRTERSYVDAAEFEMFDSKGTPISETDLLALADRRLILAEAKSSVSFGSRKERNAIARKRVVAAQVLRVDEIVLATSGPQCDGAHRKSPAVLAEIPHL</sequence>
<accession>A0ABT4HP69</accession>
<proteinExistence type="predicted"/>
<evidence type="ECO:0000313" key="2">
    <source>
        <dbReference type="Proteomes" id="UP001084650"/>
    </source>
</evidence>
<dbReference type="EMBL" id="JAPQYE010000023">
    <property type="protein sequence ID" value="MCZ0732021.1"/>
    <property type="molecule type" value="Genomic_DNA"/>
</dbReference>
<protein>
    <submittedName>
        <fullName evidence="1">Uncharacterized protein</fullName>
    </submittedName>
</protein>
<name>A0ABT4HP69_MYCIR</name>
<dbReference type="RefSeq" id="WP_268787857.1">
    <property type="nucleotide sequence ID" value="NZ_JAPQYE010000023.1"/>
</dbReference>
<gene>
    <name evidence="1" type="ORF">OY187_28615</name>
</gene>